<feature type="domain" description="Rho-GAP" evidence="6">
    <location>
        <begin position="281"/>
        <end position="467"/>
    </location>
</feature>
<dbReference type="PROSITE" id="PS50002">
    <property type="entry name" value="SH3"/>
    <property type="match status" value="1"/>
</dbReference>
<reference evidence="7 8" key="1">
    <citation type="submission" date="2016-04" db="EMBL/GenBank/DDBJ databases">
        <title>The genome of Intoshia linei affirms orthonectids as highly simplified spiralians.</title>
        <authorList>
            <person name="Mikhailov K.V."/>
            <person name="Slusarev G.S."/>
            <person name="Nikitin M.A."/>
            <person name="Logacheva M.D."/>
            <person name="Penin A."/>
            <person name="Aleoshin V."/>
            <person name="Panchin Y.V."/>
        </authorList>
    </citation>
    <scope>NUCLEOTIDE SEQUENCE [LARGE SCALE GENOMIC DNA]</scope>
    <source>
        <strain evidence="7">Intl2013</strain>
        <tissue evidence="7">Whole animal</tissue>
    </source>
</reference>
<dbReference type="InterPro" id="IPR000198">
    <property type="entry name" value="RhoGAP_dom"/>
</dbReference>
<feature type="domain" description="SH3" evidence="5">
    <location>
        <begin position="164"/>
        <end position="231"/>
    </location>
</feature>
<evidence type="ECO:0000256" key="3">
    <source>
        <dbReference type="PROSITE-ProRule" id="PRU00192"/>
    </source>
</evidence>
<organism evidence="7 8">
    <name type="scientific">Intoshia linei</name>
    <dbReference type="NCBI Taxonomy" id="1819745"/>
    <lineage>
        <taxon>Eukaryota</taxon>
        <taxon>Metazoa</taxon>
        <taxon>Spiralia</taxon>
        <taxon>Lophotrochozoa</taxon>
        <taxon>Mesozoa</taxon>
        <taxon>Orthonectida</taxon>
        <taxon>Rhopaluridae</taxon>
        <taxon>Intoshia</taxon>
    </lineage>
</organism>
<evidence type="ECO:0000259" key="6">
    <source>
        <dbReference type="PROSITE" id="PS50238"/>
    </source>
</evidence>
<dbReference type="PANTHER" id="PTHR15729">
    <property type="entry name" value="CDC42 GTPASE-ACTIVATING PROTEIN"/>
    <property type="match status" value="1"/>
</dbReference>
<dbReference type="InterPro" id="IPR008936">
    <property type="entry name" value="Rho_GTPase_activation_prot"/>
</dbReference>
<evidence type="ECO:0000313" key="7">
    <source>
        <dbReference type="EMBL" id="OAF69347.1"/>
    </source>
</evidence>
<proteinExistence type="predicted"/>
<feature type="compositionally biased region" description="Polar residues" evidence="4">
    <location>
        <begin position="517"/>
        <end position="526"/>
    </location>
</feature>
<dbReference type="SUPFAM" id="SSF50044">
    <property type="entry name" value="SH3-domain"/>
    <property type="match status" value="1"/>
</dbReference>
<evidence type="ECO:0000256" key="4">
    <source>
        <dbReference type="SAM" id="MobiDB-lite"/>
    </source>
</evidence>
<dbReference type="OrthoDB" id="5873004at2759"/>
<dbReference type="Proteomes" id="UP000078046">
    <property type="component" value="Unassembled WGS sequence"/>
</dbReference>
<dbReference type="EMBL" id="LWCA01000296">
    <property type="protein sequence ID" value="OAF69347.1"/>
    <property type="molecule type" value="Genomic_DNA"/>
</dbReference>
<keyword evidence="2" id="KW-0343">GTPase activation</keyword>
<dbReference type="GO" id="GO:0007264">
    <property type="term" value="P:small GTPase-mediated signal transduction"/>
    <property type="evidence" value="ECO:0007669"/>
    <property type="project" value="TreeGrafter"/>
</dbReference>
<dbReference type="InterPro" id="IPR036028">
    <property type="entry name" value="SH3-like_dom_sf"/>
</dbReference>
<dbReference type="SMART" id="SM00324">
    <property type="entry name" value="RhoGAP"/>
    <property type="match status" value="1"/>
</dbReference>
<dbReference type="Gene3D" id="1.10.555.10">
    <property type="entry name" value="Rho GTPase activation protein"/>
    <property type="match status" value="1"/>
</dbReference>
<keyword evidence="8" id="KW-1185">Reference proteome</keyword>
<dbReference type="InterPro" id="IPR051576">
    <property type="entry name" value="PX-Rho_GAP"/>
</dbReference>
<evidence type="ECO:0000256" key="1">
    <source>
        <dbReference type="ARBA" id="ARBA00022443"/>
    </source>
</evidence>
<dbReference type="Pfam" id="PF00018">
    <property type="entry name" value="SH3_1"/>
    <property type="match status" value="1"/>
</dbReference>
<feature type="region of interest" description="Disordered" evidence="4">
    <location>
        <begin position="514"/>
        <end position="537"/>
    </location>
</feature>
<evidence type="ECO:0000313" key="8">
    <source>
        <dbReference type="Proteomes" id="UP000078046"/>
    </source>
</evidence>
<keyword evidence="1 3" id="KW-0728">SH3 domain</keyword>
<sequence>MSINRLNKTKSIQLNHFHHDFVSIEPIQIVIKDVQYNVQVYETYSTFIMYNCKHLKGPLIKIMIYTKSDSWCIYRHNEDLFRLHQMVCTCVLLPQFCVIPSSETVYENHEEEVNDMRDCFEIFFETFRRYLNNNLQCNDILNWFDMTEKGICIYKISFSITKTPRIAKAKAIVDFTGNEKDELSFNTGDTITVFDMPSTEDERNIEFIWWRGKNKNITGFFPSNYVIVNNKSIRKAKRRKSTNNSLHFSKISSILSMFLKIRINISTLKSRGIFKDRIFGTSLVQTCASRQNNIPVVIIKCIEIIEKYGFIEGIYRTSGKLDTIKYIKNTFDVGDIPDMTKFPNMQIEGVHAFSSVLKNYFSVLPETIIPYDLVISYNVYLQNPNVPYSQFYSKLFVNLSPPHYKVFKYIMRHLHYMHSRASETSMEAKNISIVWSPSLFNKTLTLEGIQLGSLFIENTIRNYDSIFIDDKIAKKTLVTSHIVRRNKKNTRRIEVLSMKNKNYYNSNFSKTLPKETLNPNSANNKSIYLKQKKTHEK</sequence>
<dbReference type="PROSITE" id="PS50238">
    <property type="entry name" value="RHOGAP"/>
    <property type="match status" value="1"/>
</dbReference>
<name>A0A177B4X6_9BILA</name>
<protein>
    <submittedName>
        <fullName evidence="7">Uncharacterized protein</fullName>
    </submittedName>
</protein>
<dbReference type="GO" id="GO:0005096">
    <property type="term" value="F:GTPase activator activity"/>
    <property type="evidence" value="ECO:0007669"/>
    <property type="project" value="UniProtKB-KW"/>
</dbReference>
<dbReference type="AlphaFoldDB" id="A0A177B4X6"/>
<accession>A0A177B4X6</accession>
<dbReference type="SMART" id="SM00326">
    <property type="entry name" value="SH3"/>
    <property type="match status" value="1"/>
</dbReference>
<gene>
    <name evidence="7" type="ORF">A3Q56_02924</name>
</gene>
<evidence type="ECO:0000259" key="5">
    <source>
        <dbReference type="PROSITE" id="PS50002"/>
    </source>
</evidence>
<dbReference type="InterPro" id="IPR001452">
    <property type="entry name" value="SH3_domain"/>
</dbReference>
<dbReference type="PANTHER" id="PTHR15729:SF10">
    <property type="entry name" value="GTPASE-ACTIVATING PROTEIN CDGAPR"/>
    <property type="match status" value="1"/>
</dbReference>
<dbReference type="Gene3D" id="2.30.30.40">
    <property type="entry name" value="SH3 Domains"/>
    <property type="match status" value="1"/>
</dbReference>
<dbReference type="SUPFAM" id="SSF48350">
    <property type="entry name" value="GTPase activation domain, GAP"/>
    <property type="match status" value="1"/>
</dbReference>
<evidence type="ECO:0000256" key="2">
    <source>
        <dbReference type="ARBA" id="ARBA00022468"/>
    </source>
</evidence>
<dbReference type="Pfam" id="PF00620">
    <property type="entry name" value="RhoGAP"/>
    <property type="match status" value="1"/>
</dbReference>
<comment type="caution">
    <text evidence="7">The sequence shown here is derived from an EMBL/GenBank/DDBJ whole genome shotgun (WGS) entry which is preliminary data.</text>
</comment>